<evidence type="ECO:0000313" key="3">
    <source>
        <dbReference type="EMBL" id="WDA59665.1"/>
    </source>
</evidence>
<dbReference type="RefSeq" id="WP_273990249.1">
    <property type="nucleotide sequence ID" value="NZ_BAABQT010000017.1"/>
</dbReference>
<dbReference type="PANTHER" id="PTHR37302:SF3">
    <property type="entry name" value="DAMAGE-INDUCIBLE PROTEIN DINB"/>
    <property type="match status" value="1"/>
</dbReference>
<keyword evidence="2" id="KW-0479">Metal-binding</keyword>
<reference evidence="3 4" key="1">
    <citation type="submission" date="2022-12" db="EMBL/GenBank/DDBJ databases">
        <title>Genome Sequence of Deinococcus aquaticus Type Strain PB314.</title>
        <authorList>
            <person name="Albert C."/>
            <person name="Hill J."/>
            <person name="Boren L."/>
            <person name="Scholz-Ng S."/>
            <person name="Fatema N."/>
            <person name="Grosso R."/>
            <person name="Soboslay E."/>
            <person name="Tuohy J."/>
        </authorList>
    </citation>
    <scope>NUCLEOTIDE SEQUENCE [LARGE SCALE GENOMIC DNA]</scope>
    <source>
        <strain evidence="3 4">PB-314</strain>
    </source>
</reference>
<comment type="similarity">
    <text evidence="1">Belongs to the DinB family.</text>
</comment>
<dbReference type="EMBL" id="CP115165">
    <property type="protein sequence ID" value="WDA59665.1"/>
    <property type="molecule type" value="Genomic_DNA"/>
</dbReference>
<dbReference type="PANTHER" id="PTHR37302">
    <property type="entry name" value="SLR1116 PROTEIN"/>
    <property type="match status" value="1"/>
</dbReference>
<dbReference type="SUPFAM" id="SSF109854">
    <property type="entry name" value="DinB/YfiT-like putative metalloenzymes"/>
    <property type="match status" value="1"/>
</dbReference>
<dbReference type="InterPro" id="IPR007837">
    <property type="entry name" value="DinB"/>
</dbReference>
<protein>
    <submittedName>
        <fullName evidence="3">DinB family protein</fullName>
    </submittedName>
</protein>
<proteinExistence type="inferred from homology"/>
<dbReference type="Proteomes" id="UP001217044">
    <property type="component" value="Chromosome"/>
</dbReference>
<accession>A0ABY7V3G1</accession>
<dbReference type="Gene3D" id="1.20.120.450">
    <property type="entry name" value="dinb family like domain"/>
    <property type="match status" value="1"/>
</dbReference>
<evidence type="ECO:0000256" key="2">
    <source>
        <dbReference type="ARBA" id="ARBA00022723"/>
    </source>
</evidence>
<dbReference type="Pfam" id="PF05163">
    <property type="entry name" value="DinB"/>
    <property type="match status" value="1"/>
</dbReference>
<keyword evidence="4" id="KW-1185">Reference proteome</keyword>
<evidence type="ECO:0000256" key="1">
    <source>
        <dbReference type="ARBA" id="ARBA00008635"/>
    </source>
</evidence>
<sequence length="189" mass="20939">MNPATLYDHLTRARRDLLTTLHATPDGVLRAPLLRGERFHSILDLLLHTAEVEDGWIHGDFQGLPMLQEGFPEVFSLPAGPGTTLSLSAIEAYWAAVELGTRAYLGDLQGADLTRTVTLDDWPEGHRQFTLEGLIWHVLLHEVRHTAQIAALLRTQGIKPPQLDLLFYLPALETGRSAAPFVNPLPEDA</sequence>
<organism evidence="3 4">
    <name type="scientific">Deinococcus aquaticus</name>
    <dbReference type="NCBI Taxonomy" id="328692"/>
    <lineage>
        <taxon>Bacteria</taxon>
        <taxon>Thermotogati</taxon>
        <taxon>Deinococcota</taxon>
        <taxon>Deinococci</taxon>
        <taxon>Deinococcales</taxon>
        <taxon>Deinococcaceae</taxon>
        <taxon>Deinococcus</taxon>
    </lineage>
</organism>
<name>A0ABY7V3G1_9DEIO</name>
<evidence type="ECO:0000313" key="4">
    <source>
        <dbReference type="Proteomes" id="UP001217044"/>
    </source>
</evidence>
<gene>
    <name evidence="3" type="ORF">M8445_05495</name>
</gene>
<dbReference type="InterPro" id="IPR034660">
    <property type="entry name" value="DinB/YfiT-like"/>
</dbReference>